<dbReference type="EMBL" id="JAPPUY010000004">
    <property type="protein sequence ID" value="MCY4746483.1"/>
    <property type="molecule type" value="Genomic_DNA"/>
</dbReference>
<accession>A0ACC6CDF6</accession>
<evidence type="ECO:0000313" key="1">
    <source>
        <dbReference type="EMBL" id="MCY4746483.1"/>
    </source>
</evidence>
<name>A0ACC6CDF6_9BURK</name>
<gene>
    <name evidence="1" type="ORF">NYO99_15985</name>
</gene>
<dbReference type="Proteomes" id="UP001076464">
    <property type="component" value="Unassembled WGS sequence"/>
</dbReference>
<sequence>MRTVVASLAALAALGAQASCPRPLQVPLAPIGVSVSFDGNQATGIYPTLLREVAADTGCQLEVQRVPRARQQKLFDAGQAHLLVPASATPARDAKAEFVPLIQVRASLLTLGSDPAPPRSLAQLLAKPDYKLVVVRGFSFGAAYDSAIATLRQRQRLVEEADTVGVARALQRGLAQGTVMTASILVGTLMVEPELQPLLKQLQSSPLDELGWNASGLYLSNSSLSKAERDTLRTAFGQAARNGRVWQLFNEHHPPGSLSQSIRPLP</sequence>
<evidence type="ECO:0000313" key="2">
    <source>
        <dbReference type="Proteomes" id="UP001076464"/>
    </source>
</evidence>
<keyword evidence="2" id="KW-1185">Reference proteome</keyword>
<reference evidence="1" key="1">
    <citation type="submission" date="2022-08" db="EMBL/GenBank/DDBJ databases">
        <title>Genome sequencing of Pelomonas sp. UHG3.</title>
        <authorList>
            <person name="So Y."/>
        </authorList>
    </citation>
    <scope>NUCLEOTIDE SEQUENCE</scope>
    <source>
        <strain evidence="1">UHG3</strain>
    </source>
</reference>
<organism evidence="1 2">
    <name type="scientific">Roseateles hydrophilus</name>
    <dbReference type="NCBI Taxonomy" id="2975054"/>
    <lineage>
        <taxon>Bacteria</taxon>
        <taxon>Pseudomonadati</taxon>
        <taxon>Pseudomonadota</taxon>
        <taxon>Betaproteobacteria</taxon>
        <taxon>Burkholderiales</taxon>
        <taxon>Sphaerotilaceae</taxon>
        <taxon>Roseateles</taxon>
    </lineage>
</organism>
<protein>
    <submittedName>
        <fullName evidence="1">Transporter substrate-binding domain-containing protein</fullName>
    </submittedName>
</protein>
<comment type="caution">
    <text evidence="1">The sequence shown here is derived from an EMBL/GenBank/DDBJ whole genome shotgun (WGS) entry which is preliminary data.</text>
</comment>
<proteinExistence type="predicted"/>